<comment type="caution">
    <text evidence="2">The sequence shown here is derived from an EMBL/GenBank/DDBJ whole genome shotgun (WGS) entry which is preliminary data.</text>
</comment>
<evidence type="ECO:0000313" key="3">
    <source>
        <dbReference type="Proteomes" id="UP000193144"/>
    </source>
</evidence>
<keyword evidence="3" id="KW-1185">Reference proteome</keyword>
<dbReference type="Proteomes" id="UP000193144">
    <property type="component" value="Unassembled WGS sequence"/>
</dbReference>
<keyword evidence="1" id="KW-0732">Signal</keyword>
<evidence type="ECO:0008006" key="4">
    <source>
        <dbReference type="Google" id="ProtNLM"/>
    </source>
</evidence>
<dbReference type="PROSITE" id="PS51257">
    <property type="entry name" value="PROKAR_LIPOPROTEIN"/>
    <property type="match status" value="1"/>
</dbReference>
<dbReference type="AlphaFoldDB" id="A0A1Y1ZPS4"/>
<organism evidence="2 3">
    <name type="scientific">Clohesyomyces aquaticus</name>
    <dbReference type="NCBI Taxonomy" id="1231657"/>
    <lineage>
        <taxon>Eukaryota</taxon>
        <taxon>Fungi</taxon>
        <taxon>Dikarya</taxon>
        <taxon>Ascomycota</taxon>
        <taxon>Pezizomycotina</taxon>
        <taxon>Dothideomycetes</taxon>
        <taxon>Pleosporomycetidae</taxon>
        <taxon>Pleosporales</taxon>
        <taxon>Lindgomycetaceae</taxon>
        <taxon>Clohesyomyces</taxon>
    </lineage>
</organism>
<dbReference type="OrthoDB" id="2507140at2759"/>
<protein>
    <recommendedName>
        <fullName evidence="4">GPI anchored serine-threonine rich protein</fullName>
    </recommendedName>
</protein>
<proteinExistence type="predicted"/>
<sequence>MRFAVAVAALSSIGFAAAASSAAAAPSSSACQAQNIVDACKVTIMNQVNACGQNDWICMCDQYTNLLTCYNNCPDSAEKPPVQNQVTQFCNAAAPLKSSSLAALSTRPVASIATSAAATSAAGTASGVVATGFGSATATGANAKKTGAAGQIAAPVGGLLAVMFGVAGFL</sequence>
<evidence type="ECO:0000256" key="1">
    <source>
        <dbReference type="SAM" id="SignalP"/>
    </source>
</evidence>
<gene>
    <name evidence="2" type="ORF">BCR34DRAFT_600794</name>
</gene>
<feature type="signal peptide" evidence="1">
    <location>
        <begin position="1"/>
        <end position="18"/>
    </location>
</feature>
<reference evidence="2 3" key="1">
    <citation type="submission" date="2016-07" db="EMBL/GenBank/DDBJ databases">
        <title>Pervasive Adenine N6-methylation of Active Genes in Fungi.</title>
        <authorList>
            <consortium name="DOE Joint Genome Institute"/>
            <person name="Mondo S.J."/>
            <person name="Dannebaum R.O."/>
            <person name="Kuo R.C."/>
            <person name="Labutti K."/>
            <person name="Haridas S."/>
            <person name="Kuo A."/>
            <person name="Salamov A."/>
            <person name="Ahrendt S.R."/>
            <person name="Lipzen A."/>
            <person name="Sullivan W."/>
            <person name="Andreopoulos W.B."/>
            <person name="Clum A."/>
            <person name="Lindquist E."/>
            <person name="Daum C."/>
            <person name="Ramamoorthy G.K."/>
            <person name="Gryganskyi A."/>
            <person name="Culley D."/>
            <person name="Magnuson J.K."/>
            <person name="James T.Y."/>
            <person name="O'Malley M.A."/>
            <person name="Stajich J.E."/>
            <person name="Spatafora J.W."/>
            <person name="Visel A."/>
            <person name="Grigoriev I.V."/>
        </authorList>
    </citation>
    <scope>NUCLEOTIDE SEQUENCE [LARGE SCALE GENOMIC DNA]</scope>
    <source>
        <strain evidence="2 3">CBS 115471</strain>
    </source>
</reference>
<dbReference type="STRING" id="1231657.A0A1Y1ZPS4"/>
<name>A0A1Y1ZPS4_9PLEO</name>
<accession>A0A1Y1ZPS4</accession>
<evidence type="ECO:0000313" key="2">
    <source>
        <dbReference type="EMBL" id="ORY12236.1"/>
    </source>
</evidence>
<dbReference type="EMBL" id="MCFA01000053">
    <property type="protein sequence ID" value="ORY12236.1"/>
    <property type="molecule type" value="Genomic_DNA"/>
</dbReference>
<feature type="chain" id="PRO_5012824523" description="GPI anchored serine-threonine rich protein" evidence="1">
    <location>
        <begin position="19"/>
        <end position="170"/>
    </location>
</feature>